<name>A0A811LT03_9BILA</name>
<dbReference type="Proteomes" id="UP000783686">
    <property type="component" value="Unassembled WGS sequence"/>
</dbReference>
<feature type="transmembrane region" description="Helical" evidence="6">
    <location>
        <begin position="171"/>
        <end position="191"/>
    </location>
</feature>
<comment type="subcellular location">
    <subcellularLocation>
        <location evidence="1">Membrane</location>
        <topology evidence="1">Multi-pass membrane protein</topology>
    </subcellularLocation>
</comment>
<organism evidence="8 9">
    <name type="scientific">Bursaphelenchus okinawaensis</name>
    <dbReference type="NCBI Taxonomy" id="465554"/>
    <lineage>
        <taxon>Eukaryota</taxon>
        <taxon>Metazoa</taxon>
        <taxon>Ecdysozoa</taxon>
        <taxon>Nematoda</taxon>
        <taxon>Chromadorea</taxon>
        <taxon>Rhabditida</taxon>
        <taxon>Tylenchina</taxon>
        <taxon>Tylenchomorpha</taxon>
        <taxon>Aphelenchoidea</taxon>
        <taxon>Aphelenchoididae</taxon>
        <taxon>Bursaphelenchus</taxon>
    </lineage>
</organism>
<dbReference type="EMBL" id="CAJFCW020000006">
    <property type="protein sequence ID" value="CAG9127785.1"/>
    <property type="molecule type" value="Genomic_DNA"/>
</dbReference>
<feature type="transmembrane region" description="Helical" evidence="6">
    <location>
        <begin position="203"/>
        <end position="222"/>
    </location>
</feature>
<proteinExistence type="inferred from homology"/>
<evidence type="ECO:0000256" key="2">
    <source>
        <dbReference type="ARBA" id="ARBA00022692"/>
    </source>
</evidence>
<keyword evidence="5" id="KW-0813">Transport</keyword>
<evidence type="ECO:0000256" key="5">
    <source>
        <dbReference type="RuleBase" id="RU003346"/>
    </source>
</evidence>
<dbReference type="PANTHER" id="PTHR23503:SF121">
    <property type="entry name" value="MAJOR FACILITATOR SUPERFAMILY (MFS) PROFILE DOMAIN-CONTAINING PROTEIN"/>
    <property type="match status" value="1"/>
</dbReference>
<evidence type="ECO:0000313" key="9">
    <source>
        <dbReference type="Proteomes" id="UP000614601"/>
    </source>
</evidence>
<dbReference type="Proteomes" id="UP000614601">
    <property type="component" value="Unassembled WGS sequence"/>
</dbReference>
<reference evidence="8" key="1">
    <citation type="submission" date="2020-09" db="EMBL/GenBank/DDBJ databases">
        <authorList>
            <person name="Kikuchi T."/>
        </authorList>
    </citation>
    <scope>NUCLEOTIDE SEQUENCE</scope>
    <source>
        <strain evidence="8">SH1</strain>
    </source>
</reference>
<dbReference type="AlphaFoldDB" id="A0A811LT03"/>
<feature type="transmembrane region" description="Helical" evidence="6">
    <location>
        <begin position="78"/>
        <end position="98"/>
    </location>
</feature>
<feature type="transmembrane region" description="Helical" evidence="6">
    <location>
        <begin position="138"/>
        <end position="159"/>
    </location>
</feature>
<dbReference type="GO" id="GO:0016020">
    <property type="term" value="C:membrane"/>
    <property type="evidence" value="ECO:0007669"/>
    <property type="project" value="UniProtKB-SubCell"/>
</dbReference>
<sequence length="551" mass="61459">MGATPKRSSAFGRLGKKPGSMFTYTYYLTILTVTLGASTQFYSYGIVNPEQEIIMEWINSSYAERWHNKGLSETELNLFWSFVVSSIAIGAILGALLVRVLAERVGRRNGLIYNGVFNVIAAGLEFAAKPVGSPELLIVGRLILGANMGITSGLVPMYLMEITPVHRRGAAGTLHQVAVAFSDWFSLFVGLPEILGSETLWPIAFGFPGLLALFLVIVLPFCPQSPKYLLVSQGRREEARDVLKRLVNEEESERMFQELMAESVTNQEGLGSFRELFTRPDLRIPLMVSVLAMLAQQFTGCTAVFAYSTDMFLNAKLTPQAARYSTLAVGIAYFLFALSAPLLIERIGRRKLALFQLSMVTVSLSFLTAFTYIQNTNSQAWATYGTIFSLVFYMCVYGVGSPIPWMITSELFETKFRSAAVTLAVFVAWFLAFIISTIYLPFQQLVGISFSYIPFIVFSGIFTISLYFLLPETQHKPKVEVIEEFRYRAQSISTGHPFRSVPPSLTDETQSLVQSEADERLSYHRYMSIAGRQSFSQSFSSSVFGSPSHFF</sequence>
<dbReference type="InterPro" id="IPR036259">
    <property type="entry name" value="MFS_trans_sf"/>
</dbReference>
<feature type="transmembrane region" description="Helical" evidence="6">
    <location>
        <begin position="327"/>
        <end position="345"/>
    </location>
</feature>
<dbReference type="EMBL" id="CAJFDH010000006">
    <property type="protein sequence ID" value="CAD5230499.1"/>
    <property type="molecule type" value="Genomic_DNA"/>
</dbReference>
<dbReference type="PROSITE" id="PS00217">
    <property type="entry name" value="SUGAR_TRANSPORT_2"/>
    <property type="match status" value="1"/>
</dbReference>
<dbReference type="SUPFAM" id="SSF103473">
    <property type="entry name" value="MFS general substrate transporter"/>
    <property type="match status" value="1"/>
</dbReference>
<feature type="transmembrane region" description="Helical" evidence="6">
    <location>
        <begin position="110"/>
        <end position="132"/>
    </location>
</feature>
<evidence type="ECO:0000256" key="1">
    <source>
        <dbReference type="ARBA" id="ARBA00004141"/>
    </source>
</evidence>
<evidence type="ECO:0000256" key="4">
    <source>
        <dbReference type="ARBA" id="ARBA00023136"/>
    </source>
</evidence>
<feature type="transmembrane region" description="Helical" evidence="6">
    <location>
        <begin position="448"/>
        <end position="470"/>
    </location>
</feature>
<dbReference type="GO" id="GO:0015149">
    <property type="term" value="F:hexose transmembrane transporter activity"/>
    <property type="evidence" value="ECO:0007669"/>
    <property type="project" value="TreeGrafter"/>
</dbReference>
<keyword evidence="9" id="KW-1185">Reference proteome</keyword>
<feature type="transmembrane region" description="Helical" evidence="6">
    <location>
        <begin position="420"/>
        <end position="442"/>
    </location>
</feature>
<dbReference type="Pfam" id="PF00083">
    <property type="entry name" value="Sugar_tr"/>
    <property type="match status" value="1"/>
</dbReference>
<dbReference type="PRINTS" id="PR00171">
    <property type="entry name" value="SUGRTRNSPORT"/>
</dbReference>
<comment type="caution">
    <text evidence="8">The sequence shown here is derived from an EMBL/GenBank/DDBJ whole genome shotgun (WGS) entry which is preliminary data.</text>
</comment>
<protein>
    <recommendedName>
        <fullName evidence="7">Major facilitator superfamily (MFS) profile domain-containing protein</fullName>
    </recommendedName>
</protein>
<keyword evidence="2 6" id="KW-0812">Transmembrane</keyword>
<accession>A0A811LT03</accession>
<dbReference type="OrthoDB" id="4142200at2759"/>
<dbReference type="InterPro" id="IPR045263">
    <property type="entry name" value="GLUT"/>
</dbReference>
<evidence type="ECO:0000259" key="7">
    <source>
        <dbReference type="PROSITE" id="PS50850"/>
    </source>
</evidence>
<comment type="similarity">
    <text evidence="5">Belongs to the major facilitator superfamily. Sugar transporter (TC 2.A.1.1) family.</text>
</comment>
<dbReference type="InterPro" id="IPR005829">
    <property type="entry name" value="Sugar_transporter_CS"/>
</dbReference>
<dbReference type="PROSITE" id="PS50850">
    <property type="entry name" value="MFS"/>
    <property type="match status" value="1"/>
</dbReference>
<feature type="transmembrane region" description="Helical" evidence="6">
    <location>
        <begin position="284"/>
        <end position="307"/>
    </location>
</feature>
<dbReference type="InterPro" id="IPR020846">
    <property type="entry name" value="MFS_dom"/>
</dbReference>
<dbReference type="InterPro" id="IPR005828">
    <property type="entry name" value="MFS_sugar_transport-like"/>
</dbReference>
<feature type="domain" description="Major facilitator superfamily (MFS) profile" evidence="7">
    <location>
        <begin position="29"/>
        <end position="474"/>
    </location>
</feature>
<keyword evidence="3 6" id="KW-1133">Transmembrane helix</keyword>
<keyword evidence="4 6" id="KW-0472">Membrane</keyword>
<feature type="transmembrane region" description="Helical" evidence="6">
    <location>
        <begin position="21"/>
        <end position="42"/>
    </location>
</feature>
<evidence type="ECO:0000256" key="6">
    <source>
        <dbReference type="SAM" id="Phobius"/>
    </source>
</evidence>
<evidence type="ECO:0000256" key="3">
    <source>
        <dbReference type="ARBA" id="ARBA00022989"/>
    </source>
</evidence>
<gene>
    <name evidence="8" type="ORF">BOKJ2_LOCUS14166</name>
</gene>
<dbReference type="NCBIfam" id="TIGR00879">
    <property type="entry name" value="SP"/>
    <property type="match status" value="1"/>
</dbReference>
<dbReference type="PANTHER" id="PTHR23503">
    <property type="entry name" value="SOLUTE CARRIER FAMILY 2"/>
    <property type="match status" value="1"/>
</dbReference>
<dbReference type="Gene3D" id="1.20.1250.20">
    <property type="entry name" value="MFS general substrate transporter like domains"/>
    <property type="match status" value="1"/>
</dbReference>
<feature type="transmembrane region" description="Helical" evidence="6">
    <location>
        <begin position="352"/>
        <end position="373"/>
    </location>
</feature>
<evidence type="ECO:0000313" key="8">
    <source>
        <dbReference type="EMBL" id="CAD5230499.1"/>
    </source>
</evidence>
<dbReference type="InterPro" id="IPR003663">
    <property type="entry name" value="Sugar/inositol_transpt"/>
</dbReference>
<feature type="transmembrane region" description="Helical" evidence="6">
    <location>
        <begin position="379"/>
        <end position="399"/>
    </location>
</feature>